<dbReference type="AlphaFoldDB" id="A0A836H599"/>
<keyword evidence="9" id="KW-0539">Nucleus</keyword>
<evidence type="ECO:0000256" key="7">
    <source>
        <dbReference type="ARBA" id="ARBA00022839"/>
    </source>
</evidence>
<evidence type="ECO:0000256" key="2">
    <source>
        <dbReference type="ARBA" id="ARBA00022722"/>
    </source>
</evidence>
<keyword evidence="7" id="KW-0269">Exonuclease</keyword>
<dbReference type="InterPro" id="IPR036855">
    <property type="entry name" value="Znf_CCCH_sf"/>
</dbReference>
<dbReference type="SUPFAM" id="SSF53098">
    <property type="entry name" value="Ribonuclease H-like"/>
    <property type="match status" value="1"/>
</dbReference>
<dbReference type="InterPro" id="IPR002562">
    <property type="entry name" value="3'-5'_exonuclease_dom"/>
</dbReference>
<keyword evidence="8" id="KW-0460">Magnesium</keyword>
<accession>A0A836H599</accession>
<keyword evidence="6 12" id="KW-0862">Zinc</keyword>
<organism evidence="14 15">
    <name type="scientific">Porcisia hertigi</name>
    <dbReference type="NCBI Taxonomy" id="2761500"/>
    <lineage>
        <taxon>Eukaryota</taxon>
        <taxon>Discoba</taxon>
        <taxon>Euglenozoa</taxon>
        <taxon>Kinetoplastea</taxon>
        <taxon>Metakinetoplastina</taxon>
        <taxon>Trypanosomatida</taxon>
        <taxon>Trypanosomatidae</taxon>
        <taxon>Leishmaniinae</taxon>
        <taxon>Porcisia</taxon>
    </lineage>
</organism>
<evidence type="ECO:0000256" key="4">
    <source>
        <dbReference type="ARBA" id="ARBA00022771"/>
    </source>
</evidence>
<dbReference type="GO" id="GO:0008270">
    <property type="term" value="F:zinc ion binding"/>
    <property type="evidence" value="ECO:0007669"/>
    <property type="project" value="UniProtKB-KW"/>
</dbReference>
<evidence type="ECO:0000256" key="12">
    <source>
        <dbReference type="PROSITE-ProRule" id="PRU00723"/>
    </source>
</evidence>
<keyword evidence="5" id="KW-0378">Hydrolase</keyword>
<evidence type="ECO:0000256" key="5">
    <source>
        <dbReference type="ARBA" id="ARBA00022801"/>
    </source>
</evidence>
<proteinExistence type="predicted"/>
<dbReference type="EMBL" id="JAFJZO010000034">
    <property type="protein sequence ID" value="KAG5493902.1"/>
    <property type="molecule type" value="Genomic_DNA"/>
</dbReference>
<dbReference type="InterPro" id="IPR000571">
    <property type="entry name" value="Znf_CCCH"/>
</dbReference>
<dbReference type="RefSeq" id="XP_067753937.1">
    <property type="nucleotide sequence ID" value="XM_067897780.1"/>
</dbReference>
<comment type="caution">
    <text evidence="14">The sequence shown here is derived from an EMBL/GenBank/DDBJ whole genome shotgun (WGS) entry which is preliminary data.</text>
</comment>
<evidence type="ECO:0000313" key="14">
    <source>
        <dbReference type="EMBL" id="KAG5493902.1"/>
    </source>
</evidence>
<name>A0A836H599_9TRYP</name>
<evidence type="ECO:0000256" key="10">
    <source>
        <dbReference type="ARBA" id="ARBA00040531"/>
    </source>
</evidence>
<dbReference type="GeneID" id="94287857"/>
<dbReference type="PROSITE" id="PS50103">
    <property type="entry name" value="ZF_C3H1"/>
    <property type="match status" value="1"/>
</dbReference>
<dbReference type="GO" id="GO:0008408">
    <property type="term" value="F:3'-5' exonuclease activity"/>
    <property type="evidence" value="ECO:0007669"/>
    <property type="project" value="InterPro"/>
</dbReference>
<evidence type="ECO:0000256" key="11">
    <source>
        <dbReference type="ARBA" id="ARBA00042761"/>
    </source>
</evidence>
<evidence type="ECO:0000256" key="6">
    <source>
        <dbReference type="ARBA" id="ARBA00022833"/>
    </source>
</evidence>
<keyword evidence="3 12" id="KW-0479">Metal-binding</keyword>
<reference evidence="14 15" key="1">
    <citation type="submission" date="2021-02" db="EMBL/GenBank/DDBJ databases">
        <title>Porcisia hertigi Genome sequencing and assembly.</title>
        <authorList>
            <person name="Almutairi H."/>
            <person name="Gatherer D."/>
        </authorList>
    </citation>
    <scope>NUCLEOTIDE SEQUENCE [LARGE SCALE GENOMIC DNA]</scope>
    <source>
        <strain evidence="14 15">C119</strain>
    </source>
</reference>
<evidence type="ECO:0000256" key="9">
    <source>
        <dbReference type="ARBA" id="ARBA00023242"/>
    </source>
</evidence>
<dbReference type="PANTHER" id="PTHR13620">
    <property type="entry name" value="3-5 EXONUCLEASE"/>
    <property type="match status" value="1"/>
</dbReference>
<dbReference type="InterPro" id="IPR036397">
    <property type="entry name" value="RNaseH_sf"/>
</dbReference>
<keyword evidence="15" id="KW-1185">Reference proteome</keyword>
<dbReference type="Gene3D" id="4.10.1000.10">
    <property type="entry name" value="Zinc finger, CCCH-type"/>
    <property type="match status" value="1"/>
</dbReference>
<dbReference type="GO" id="GO:0003676">
    <property type="term" value="F:nucleic acid binding"/>
    <property type="evidence" value="ECO:0007669"/>
    <property type="project" value="InterPro"/>
</dbReference>
<dbReference type="KEGG" id="phet:94287857"/>
<feature type="domain" description="C3H1-type" evidence="13">
    <location>
        <begin position="304"/>
        <end position="331"/>
    </location>
</feature>
<sequence length="571" mass="64131">MNTITSSAVTTRLCGVFVPHTEAWLSFGECMWIEMMQTLRQQPPHLRIIGFDSEWFMKSPLSVVQFATSSHCFVLHIAFFDGRLLPAAVIEALCDPGIIKCGVGIKNDISRIQEEQEITLQSVLDVAEYSILLRLHSGPKTNLKVLAESVANLTIEKDQWITRSNWELPLWQNQVNYAAEDALASYLVGRAVMMKASEDFNMDTGCFDVAEWLHRTAPIAVMELKKMQRNYANQAMEEREKTGPPSERSTAKVCVLDMQGNFCFECSRARAKFYLLEKSLAVCTKHAKGKRRRALEIQLLFDPKVKMRLCTHHSLGSCELQNQCPFAHGLTELHPAAAALMESQAPSCACCLGTKGLVRHAITPPSFRKFMPLPQRTAQIGDFLPVCQQCMSVVRVLYENEMTSCHAEAKKSNRSICNLGAVVKCTAYARLPLGTAHLKKIPPPRSKELQQFVNQNWRSTFFEDFNPGFEIGEPVVQNTEFLRRLAKIDPGDVSGKVTMSILVGDDQEKARQFNQRWRDCSFGKFGMIEKKSNHMTNGDWKTYRRGSAVPLGDIDHDATLQSGPSDAKVSV</sequence>
<keyword evidence="4 12" id="KW-0863">Zinc-finger</keyword>
<evidence type="ECO:0000313" key="15">
    <source>
        <dbReference type="Proteomes" id="UP000674318"/>
    </source>
</evidence>
<evidence type="ECO:0000259" key="13">
    <source>
        <dbReference type="PROSITE" id="PS50103"/>
    </source>
</evidence>
<dbReference type="Proteomes" id="UP000674318">
    <property type="component" value="Unassembled WGS sequence"/>
</dbReference>
<keyword evidence="2" id="KW-0540">Nuclease</keyword>
<dbReference type="PANTHER" id="PTHR13620:SF109">
    <property type="entry name" value="3'-5' EXONUCLEASE"/>
    <property type="match status" value="1"/>
</dbReference>
<dbReference type="SUPFAM" id="SSF90229">
    <property type="entry name" value="CCCH zinc finger"/>
    <property type="match status" value="1"/>
</dbReference>
<comment type="subcellular location">
    <subcellularLocation>
        <location evidence="1">Nucleus</location>
    </subcellularLocation>
</comment>
<dbReference type="InterPro" id="IPR012337">
    <property type="entry name" value="RNaseH-like_sf"/>
</dbReference>
<evidence type="ECO:0000256" key="3">
    <source>
        <dbReference type="ARBA" id="ARBA00022723"/>
    </source>
</evidence>
<dbReference type="Pfam" id="PF01612">
    <property type="entry name" value="DNA_pol_A_exo1"/>
    <property type="match status" value="1"/>
</dbReference>
<dbReference type="OrthoDB" id="1920326at2759"/>
<protein>
    <recommendedName>
        <fullName evidence="10">3'-5' exonuclease</fullName>
    </recommendedName>
    <alternativeName>
        <fullName evidence="11">Werner Syndrome-like exonuclease</fullName>
    </alternativeName>
</protein>
<dbReference type="InterPro" id="IPR051132">
    <property type="entry name" value="3-5_Exonuclease_domain"/>
</dbReference>
<dbReference type="CDD" id="cd06141">
    <property type="entry name" value="WRN_exo"/>
    <property type="match status" value="1"/>
</dbReference>
<feature type="zinc finger region" description="C3H1-type" evidence="12">
    <location>
        <begin position="304"/>
        <end position="331"/>
    </location>
</feature>
<dbReference type="GO" id="GO:0006139">
    <property type="term" value="P:nucleobase-containing compound metabolic process"/>
    <property type="evidence" value="ECO:0007669"/>
    <property type="project" value="InterPro"/>
</dbReference>
<gene>
    <name evidence="14" type="ORF">JKF63_01734</name>
</gene>
<dbReference type="GO" id="GO:0005634">
    <property type="term" value="C:nucleus"/>
    <property type="evidence" value="ECO:0007669"/>
    <property type="project" value="UniProtKB-SubCell"/>
</dbReference>
<evidence type="ECO:0000256" key="8">
    <source>
        <dbReference type="ARBA" id="ARBA00022842"/>
    </source>
</evidence>
<dbReference type="Gene3D" id="3.30.420.10">
    <property type="entry name" value="Ribonuclease H-like superfamily/Ribonuclease H"/>
    <property type="match status" value="1"/>
</dbReference>
<evidence type="ECO:0000256" key="1">
    <source>
        <dbReference type="ARBA" id="ARBA00004123"/>
    </source>
</evidence>